<reference evidence="8 9" key="1">
    <citation type="submission" date="2017-08" db="EMBL/GenBank/DDBJ databases">
        <authorList>
            <person name="de Groot N.N."/>
        </authorList>
    </citation>
    <scope>NUCLEOTIDE SEQUENCE [LARGE SCALE GENOMIC DNA]</scope>
    <source>
        <strain evidence="8 9">JC228</strain>
    </source>
</reference>
<dbReference type="PANTHER" id="PTHR43133">
    <property type="entry name" value="RNA POLYMERASE ECF-TYPE SIGMA FACTO"/>
    <property type="match status" value="1"/>
</dbReference>
<proteinExistence type="inferred from homology"/>
<feature type="domain" description="RNA polymerase sigma-70 region 2" evidence="6">
    <location>
        <begin position="22"/>
        <end position="89"/>
    </location>
</feature>
<dbReference type="InterPro" id="IPR007630">
    <property type="entry name" value="RNA_pol_sigma70_r4"/>
</dbReference>
<evidence type="ECO:0000256" key="3">
    <source>
        <dbReference type="ARBA" id="ARBA00023082"/>
    </source>
</evidence>
<gene>
    <name evidence="8" type="ORF">SAMN05877753_101335</name>
</gene>
<dbReference type="Gene3D" id="1.10.10.10">
    <property type="entry name" value="Winged helix-like DNA-binding domain superfamily/Winged helix DNA-binding domain"/>
    <property type="match status" value="1"/>
</dbReference>
<dbReference type="GO" id="GO:0006352">
    <property type="term" value="P:DNA-templated transcription initiation"/>
    <property type="evidence" value="ECO:0007669"/>
    <property type="project" value="InterPro"/>
</dbReference>
<evidence type="ECO:0000256" key="4">
    <source>
        <dbReference type="ARBA" id="ARBA00023125"/>
    </source>
</evidence>
<dbReference type="InterPro" id="IPR013324">
    <property type="entry name" value="RNA_pol_sigma_r3/r4-like"/>
</dbReference>
<dbReference type="InterPro" id="IPR014284">
    <property type="entry name" value="RNA_pol_sigma-70_dom"/>
</dbReference>
<evidence type="ECO:0000313" key="8">
    <source>
        <dbReference type="EMBL" id="SNX67021.1"/>
    </source>
</evidence>
<accession>A0A285CHF2</accession>
<dbReference type="GO" id="GO:0016987">
    <property type="term" value="F:sigma factor activity"/>
    <property type="evidence" value="ECO:0007669"/>
    <property type="project" value="UniProtKB-KW"/>
</dbReference>
<dbReference type="SUPFAM" id="SSF88946">
    <property type="entry name" value="Sigma2 domain of RNA polymerase sigma factors"/>
    <property type="match status" value="1"/>
</dbReference>
<dbReference type="Gene3D" id="1.10.1740.10">
    <property type="match status" value="1"/>
</dbReference>
<dbReference type="NCBIfam" id="TIGR02937">
    <property type="entry name" value="sigma70-ECF"/>
    <property type="match status" value="1"/>
</dbReference>
<dbReference type="Proteomes" id="UP000219546">
    <property type="component" value="Unassembled WGS sequence"/>
</dbReference>
<keyword evidence="9" id="KW-1185">Reference proteome</keyword>
<evidence type="ECO:0000259" key="7">
    <source>
        <dbReference type="Pfam" id="PF04545"/>
    </source>
</evidence>
<keyword evidence="2" id="KW-0805">Transcription regulation</keyword>
<evidence type="ECO:0000256" key="5">
    <source>
        <dbReference type="ARBA" id="ARBA00023163"/>
    </source>
</evidence>
<dbReference type="CDD" id="cd06171">
    <property type="entry name" value="Sigma70_r4"/>
    <property type="match status" value="1"/>
</dbReference>
<dbReference type="SUPFAM" id="SSF88659">
    <property type="entry name" value="Sigma3 and sigma4 domains of RNA polymerase sigma factors"/>
    <property type="match status" value="1"/>
</dbReference>
<comment type="similarity">
    <text evidence="1">Belongs to the sigma-70 factor family. ECF subfamily.</text>
</comment>
<keyword evidence="4" id="KW-0238">DNA-binding</keyword>
<dbReference type="GO" id="GO:0003677">
    <property type="term" value="F:DNA binding"/>
    <property type="evidence" value="ECO:0007669"/>
    <property type="project" value="UniProtKB-KW"/>
</dbReference>
<sequence>MNPNEDYIEAFLKGDDDGIAWLYQQYRVPLYQFIYRFTNEEQLSIDIVQDTFLQLQKVKGQYDPAKASIKTYIFQIAYNRLLNKLKRRTKLKKILPFLVAESRDVDLVEQLNVRFALQKLKEDHRAVIILSYYHRLTNDEIADVLNIPAGTVKSRLHHAIQQLKKILEVDKHEK</sequence>
<dbReference type="Pfam" id="PF04545">
    <property type="entry name" value="Sigma70_r4"/>
    <property type="match status" value="1"/>
</dbReference>
<dbReference type="InterPro" id="IPR013325">
    <property type="entry name" value="RNA_pol_sigma_r2"/>
</dbReference>
<dbReference type="EMBL" id="OAOP01000001">
    <property type="protein sequence ID" value="SNX67021.1"/>
    <property type="molecule type" value="Genomic_DNA"/>
</dbReference>
<keyword evidence="3" id="KW-0731">Sigma factor</keyword>
<feature type="domain" description="RNA polymerase sigma-70 region 4" evidence="7">
    <location>
        <begin position="116"/>
        <end position="165"/>
    </location>
</feature>
<keyword evidence="5" id="KW-0804">Transcription</keyword>
<evidence type="ECO:0000256" key="1">
    <source>
        <dbReference type="ARBA" id="ARBA00010641"/>
    </source>
</evidence>
<name>A0A285CHF2_9BACI</name>
<dbReference type="AlphaFoldDB" id="A0A285CHF2"/>
<dbReference type="InterPro" id="IPR039425">
    <property type="entry name" value="RNA_pol_sigma-70-like"/>
</dbReference>
<dbReference type="Pfam" id="PF04542">
    <property type="entry name" value="Sigma70_r2"/>
    <property type="match status" value="1"/>
</dbReference>
<dbReference type="InterPro" id="IPR007627">
    <property type="entry name" value="RNA_pol_sigma70_r2"/>
</dbReference>
<dbReference type="InterPro" id="IPR036388">
    <property type="entry name" value="WH-like_DNA-bd_sf"/>
</dbReference>
<organism evidence="8 9">
    <name type="scientific">Bacillus oleivorans</name>
    <dbReference type="NCBI Taxonomy" id="1448271"/>
    <lineage>
        <taxon>Bacteria</taxon>
        <taxon>Bacillati</taxon>
        <taxon>Bacillota</taxon>
        <taxon>Bacilli</taxon>
        <taxon>Bacillales</taxon>
        <taxon>Bacillaceae</taxon>
        <taxon>Bacillus</taxon>
    </lineage>
</organism>
<dbReference type="PANTHER" id="PTHR43133:SF8">
    <property type="entry name" value="RNA POLYMERASE SIGMA FACTOR HI_1459-RELATED"/>
    <property type="match status" value="1"/>
</dbReference>
<evidence type="ECO:0000313" key="9">
    <source>
        <dbReference type="Proteomes" id="UP000219546"/>
    </source>
</evidence>
<evidence type="ECO:0000259" key="6">
    <source>
        <dbReference type="Pfam" id="PF04542"/>
    </source>
</evidence>
<evidence type="ECO:0000256" key="2">
    <source>
        <dbReference type="ARBA" id="ARBA00023015"/>
    </source>
</evidence>
<protein>
    <submittedName>
        <fullName evidence="8">RNA polymerase ECF family sigma subunit</fullName>
    </submittedName>
</protein>